<dbReference type="PIRSF" id="PIRSF016838">
    <property type="entry name" value="PafC"/>
    <property type="match status" value="1"/>
</dbReference>
<dbReference type="InterPro" id="IPR026881">
    <property type="entry name" value="WYL_dom"/>
</dbReference>
<dbReference type="PANTHER" id="PTHR34580:SF1">
    <property type="entry name" value="PROTEIN PAFC"/>
    <property type="match status" value="1"/>
</dbReference>
<proteinExistence type="predicted"/>
<dbReference type="Pfam" id="PF19187">
    <property type="entry name" value="HTH_PafC"/>
    <property type="match status" value="1"/>
</dbReference>
<dbReference type="InterPro" id="IPR057727">
    <property type="entry name" value="WCX_dom"/>
</dbReference>
<evidence type="ECO:0000313" key="5">
    <source>
        <dbReference type="Proteomes" id="UP000076976"/>
    </source>
</evidence>
<dbReference type="AlphaFoldDB" id="A0A176QBK4"/>
<dbReference type="InterPro" id="IPR043839">
    <property type="entry name" value="PafC_HTH"/>
</dbReference>
<dbReference type="STRING" id="262209.AWH69_11900"/>
<dbReference type="Proteomes" id="UP000076976">
    <property type="component" value="Unassembled WGS sequence"/>
</dbReference>
<evidence type="ECO:0000259" key="2">
    <source>
        <dbReference type="Pfam" id="PF19187"/>
    </source>
</evidence>
<feature type="domain" description="WYL" evidence="1">
    <location>
        <begin position="146"/>
        <end position="214"/>
    </location>
</feature>
<dbReference type="PANTHER" id="PTHR34580">
    <property type="match status" value="1"/>
</dbReference>
<accession>A0A176QBK4</accession>
<name>A0A176QBK4_9MICO</name>
<dbReference type="Pfam" id="PF25583">
    <property type="entry name" value="WCX"/>
    <property type="match status" value="1"/>
</dbReference>
<evidence type="ECO:0000259" key="1">
    <source>
        <dbReference type="Pfam" id="PF13280"/>
    </source>
</evidence>
<sequence>MSPRTPAEPATTRVSRLLTMVPWLVSRQGIALSEAAEGLGVSEQQLRDDLDLLFMCGYGPMTDELIDVSYEQGHVYIDNAETISRPLRLGVAEATTIIVGLRALEASGVGPSDAVRRALATLEQATGSLPGIDRVGVVAEGERDHEVLQIASSAVQQRRRVHLTYLVPSRDERTERDVDPMRVVALDGHWYLEGWCHLAQDTRLFRLDRVEAIELLDVDGTPPPQAVSRDLSQGAYSGAPDDRVVTLLLRPRARWVAEYYPTLSQEEVGEDLRVRLTARDDAWLARLVLGCGGHAVLEAPQPAVDAVRARALAALSGYPA</sequence>
<dbReference type="PROSITE" id="PS52050">
    <property type="entry name" value="WYL"/>
    <property type="match status" value="1"/>
</dbReference>
<organism evidence="4 5">
    <name type="scientific">Janibacter melonis</name>
    <dbReference type="NCBI Taxonomy" id="262209"/>
    <lineage>
        <taxon>Bacteria</taxon>
        <taxon>Bacillati</taxon>
        <taxon>Actinomycetota</taxon>
        <taxon>Actinomycetes</taxon>
        <taxon>Micrococcales</taxon>
        <taxon>Intrasporangiaceae</taxon>
        <taxon>Janibacter</taxon>
    </lineage>
</organism>
<feature type="domain" description="WCX" evidence="3">
    <location>
        <begin position="244"/>
        <end position="315"/>
    </location>
</feature>
<keyword evidence="5" id="KW-1185">Reference proteome</keyword>
<dbReference type="EMBL" id="LQZG01000003">
    <property type="protein sequence ID" value="OAB87069.1"/>
    <property type="molecule type" value="Genomic_DNA"/>
</dbReference>
<evidence type="ECO:0000313" key="4">
    <source>
        <dbReference type="EMBL" id="OAB87069.1"/>
    </source>
</evidence>
<dbReference type="Pfam" id="PF13280">
    <property type="entry name" value="WYL"/>
    <property type="match status" value="1"/>
</dbReference>
<reference evidence="4 5" key="1">
    <citation type="submission" date="2016-01" db="EMBL/GenBank/DDBJ databases">
        <title>Janibacter melonis strain CD11_4 genome sequencing and assembly.</title>
        <authorList>
            <person name="Nair G.R."/>
            <person name="Kaur G."/>
            <person name="Chander A.M."/>
            <person name="Mayilraj S."/>
        </authorList>
    </citation>
    <scope>NUCLEOTIDE SEQUENCE [LARGE SCALE GENOMIC DNA]</scope>
    <source>
        <strain evidence="4 5">CD11-4</strain>
    </source>
</reference>
<evidence type="ECO:0000259" key="3">
    <source>
        <dbReference type="Pfam" id="PF25583"/>
    </source>
</evidence>
<dbReference type="InterPro" id="IPR028349">
    <property type="entry name" value="PafC-like"/>
</dbReference>
<feature type="domain" description="PafC HTH" evidence="2">
    <location>
        <begin position="12"/>
        <end position="123"/>
    </location>
</feature>
<keyword evidence="4" id="KW-0647">Proteasome</keyword>
<gene>
    <name evidence="4" type="ORF">AWH69_11900</name>
</gene>
<comment type="caution">
    <text evidence="4">The sequence shown here is derived from an EMBL/GenBank/DDBJ whole genome shotgun (WGS) entry which is preliminary data.</text>
</comment>
<protein>
    <submittedName>
        <fullName evidence="4">Proteasome protein</fullName>
    </submittedName>
</protein>
<dbReference type="GO" id="GO:0000502">
    <property type="term" value="C:proteasome complex"/>
    <property type="evidence" value="ECO:0007669"/>
    <property type="project" value="UniProtKB-KW"/>
</dbReference>
<dbReference type="RefSeq" id="WP_068275805.1">
    <property type="nucleotide sequence ID" value="NZ_LQZG01000003.1"/>
</dbReference>
<dbReference type="InterPro" id="IPR051534">
    <property type="entry name" value="CBASS_pafABC_assoc_protein"/>
</dbReference>